<name>A0ACB5SL33_9PEZI</name>
<accession>A0ACB5SL33</accession>
<evidence type="ECO:0000313" key="2">
    <source>
        <dbReference type="Proteomes" id="UP001165186"/>
    </source>
</evidence>
<dbReference type="EMBL" id="BSXG01000124">
    <property type="protein sequence ID" value="GME46351.1"/>
    <property type="molecule type" value="Genomic_DNA"/>
</dbReference>
<sequence>MDTGLKKPILHLSHARACSTAFERIFIQNEKHVAPIHEPFGDAYWMGPETQLGRYADVRHKSGVQDKTYRAVLDDIEKTNRQANAEGKRVFIKDMAFFIFPAPGEKVRIPQSLGARLPEPGNPTLLPKSELKKFHFTFSIRHPRFSVPSYYRLAMPKSKDKSKVANFNTDDAGYVELRRLVEYLRSEGIIGPKAAKGKLDLEETLDEKNGLDDGKVEICILDASDLTRKPEEVVQAYCKSTGIPYDPAMLDWGSAADQERATRLIDRWGFHNYFHHGVLKTKGFRAGGKSSPEKAERDPKDDYRAWVEEFGPENAEVIQHAVNLHMDDYLALKQYAMEF</sequence>
<proteinExistence type="predicted"/>
<comment type="caution">
    <text evidence="1">The sequence shown here is derived from an EMBL/GenBank/DDBJ whole genome shotgun (WGS) entry which is preliminary data.</text>
</comment>
<reference evidence="1" key="1">
    <citation type="submission" date="2024-09" db="EMBL/GenBank/DDBJ databases">
        <title>Draft Genome Sequences of Neofusicoccum parvum.</title>
        <authorList>
            <person name="Ashida A."/>
            <person name="Camagna M."/>
            <person name="Tanaka A."/>
            <person name="Takemoto D."/>
        </authorList>
    </citation>
    <scope>NUCLEOTIDE SEQUENCE</scope>
    <source>
        <strain evidence="1">PPO83</strain>
    </source>
</reference>
<evidence type="ECO:0000313" key="1">
    <source>
        <dbReference type="EMBL" id="GME46351.1"/>
    </source>
</evidence>
<gene>
    <name evidence="1" type="primary">g4966</name>
    <name evidence="1" type="ORF">NpPPO83_00004966</name>
</gene>
<organism evidence="1 2">
    <name type="scientific">Neofusicoccum parvum</name>
    <dbReference type="NCBI Taxonomy" id="310453"/>
    <lineage>
        <taxon>Eukaryota</taxon>
        <taxon>Fungi</taxon>
        <taxon>Dikarya</taxon>
        <taxon>Ascomycota</taxon>
        <taxon>Pezizomycotina</taxon>
        <taxon>Dothideomycetes</taxon>
        <taxon>Dothideomycetes incertae sedis</taxon>
        <taxon>Botryosphaeriales</taxon>
        <taxon>Botryosphaeriaceae</taxon>
        <taxon>Neofusicoccum</taxon>
    </lineage>
</organism>
<keyword evidence="2" id="KW-1185">Reference proteome</keyword>
<protein>
    <submittedName>
        <fullName evidence="1">Uncharacterized protein</fullName>
    </submittedName>
</protein>
<dbReference type="Proteomes" id="UP001165186">
    <property type="component" value="Unassembled WGS sequence"/>
</dbReference>